<reference evidence="2" key="1">
    <citation type="submission" date="2023-05" db="EMBL/GenBank/DDBJ databases">
        <title>Mycoplasma phocimorsus sp. nov., isolated from Scandinavian patients with seal finger or septic arthritis after contact with seals.</title>
        <authorList>
            <person name="Skafte-Holm A."/>
            <person name="Pedersen T.R."/>
            <person name="Froelund M."/>
            <person name="Stegger M."/>
            <person name="Qvortrup K."/>
            <person name="Michaels D.L."/>
            <person name="Brown D.R."/>
            <person name="Jensen J.S."/>
        </authorList>
    </citation>
    <scope>NUCLEOTIDE SEQUENCE</scope>
    <source>
        <strain evidence="2">M5725</strain>
    </source>
</reference>
<evidence type="ECO:0000313" key="2">
    <source>
        <dbReference type="EMBL" id="MDJ1645536.1"/>
    </source>
</evidence>
<comment type="caution">
    <text evidence="2">The sequence shown here is derived from an EMBL/GenBank/DDBJ whole genome shotgun (WGS) entry which is preliminary data.</text>
</comment>
<keyword evidence="1" id="KW-0472">Membrane</keyword>
<keyword evidence="1" id="KW-1133">Transmembrane helix</keyword>
<evidence type="ECO:0000256" key="1">
    <source>
        <dbReference type="SAM" id="Phobius"/>
    </source>
</evidence>
<sequence length="538" mass="63385">MDKSSNFINVKTKKGKWALFGAISTLGATTAIITSYYVLKKEVTFWDQVDSMNFILGDEPGVEFKDKKNLPTPDIKAQSDFLSSHFASDFEKGNEYWQNVLMLRNLFNKSPLDLANQNFYLVNEKNMPFYALSEQFSRNKIRSVNFESYGNDILGILFLELTISYKIENSSKELTKKFFYQIEGFKKFKDVQKGSNIQKELARQADEIEKIDLTSDVSKYKNIKNNKQLEEKLINKSLLEDQFTDWSVDDVKIVEDKIIMSVTPKLNYKNYYLVNKKLKHAIVTFVGATQKIVLDFKKYEYLKQMSQFAPKIKPINKDIKEFENTFFQPKFQNIKIYDNYKDDFPNKDIQLELDRNTLSSLDINWENINNSEHKITQKFKNYNNEFGYATYEIIIKNAKNFIASFEVRFNNFKTLLSNELNELNEKYSKDKSLLAFKFVNEGNYKKYTLKQLVNNADENGKEIYNKEFFNINAFIKVIDANIKSPILNRNYDIQVKIVEDSFKLEKGDKNKASFKVKFYLRNNKERYFEIEFNNVDII</sequence>
<organism evidence="2 3">
    <name type="scientific">Mycoplasma phocimorsus</name>
    <dbReference type="NCBI Taxonomy" id="3045839"/>
    <lineage>
        <taxon>Bacteria</taxon>
        <taxon>Bacillati</taxon>
        <taxon>Mycoplasmatota</taxon>
        <taxon>Mollicutes</taxon>
        <taxon>Mycoplasmataceae</taxon>
        <taxon>Mycoplasma</taxon>
    </lineage>
</organism>
<dbReference type="AlphaFoldDB" id="A0AAJ1PS47"/>
<gene>
    <name evidence="2" type="ORF">QLQ80_00320</name>
</gene>
<dbReference type="NCBIfam" id="NF045954">
    <property type="entry name" value="MAG1430_dom"/>
    <property type="match status" value="1"/>
</dbReference>
<keyword evidence="3" id="KW-1185">Reference proteome</keyword>
<feature type="transmembrane region" description="Helical" evidence="1">
    <location>
        <begin position="17"/>
        <end position="39"/>
    </location>
</feature>
<name>A0AAJ1PS47_9MOLU</name>
<accession>A0AAJ1PS47</accession>
<dbReference type="RefSeq" id="WP_283827090.1">
    <property type="nucleotide sequence ID" value="NZ_JASDDP010000006.1"/>
</dbReference>
<evidence type="ECO:0000313" key="3">
    <source>
        <dbReference type="Proteomes" id="UP001224428"/>
    </source>
</evidence>
<dbReference type="EMBL" id="JASDDP010000006">
    <property type="protein sequence ID" value="MDJ1645536.1"/>
    <property type="molecule type" value="Genomic_DNA"/>
</dbReference>
<proteinExistence type="predicted"/>
<dbReference type="Proteomes" id="UP001224428">
    <property type="component" value="Unassembled WGS sequence"/>
</dbReference>
<keyword evidence="1" id="KW-0812">Transmembrane</keyword>
<protein>
    <submittedName>
        <fullName evidence="2">Uncharacterized protein</fullName>
    </submittedName>
</protein>